<protein>
    <submittedName>
        <fullName evidence="2">Uncharacterized protein</fullName>
    </submittedName>
</protein>
<accession>A0A5N6JR70</accession>
<sequence>MPISHQKTEILARNKVLWQNNMLPGGGVDWVIVGFSAPVSVEKKAEAEIDIDKDFEHVKAPGDLITTTIPMNLKDVVRKNVISLIVEGGSKRLAAEAFKIQEAAATKFVTNEIEVLKKANFEYEVVEMSAGSLNKSYLGFEEAIIESANGAKQMLLKHSRNGSFKDSSLTAAEILQSSNRSSQATSEKHPSLSITSQMESGGPGLRTHNVPESIDKPQRLAPIRPCNKHLPCITLPNSPPSEKQHPAEILKSWSSSNADTMNDYTHTTKARLATSVSPMTKRFPTTRPKTSASVASRMIKRDLGL</sequence>
<reference evidence="2 3" key="1">
    <citation type="submission" date="2019-06" db="EMBL/GenBank/DDBJ databases">
        <title>Genome Sequence of the Brown Rot Fungal Pathogen Monilinia laxa.</title>
        <authorList>
            <person name="De Miccolis Angelini R.M."/>
            <person name="Landi L."/>
            <person name="Abate D."/>
            <person name="Pollastro S."/>
            <person name="Romanazzi G."/>
            <person name="Faretra F."/>
        </authorList>
    </citation>
    <scope>NUCLEOTIDE SEQUENCE [LARGE SCALE GENOMIC DNA]</scope>
    <source>
        <strain evidence="2 3">Mlax316</strain>
    </source>
</reference>
<gene>
    <name evidence="2" type="ORF">EYC80_010915</name>
</gene>
<feature type="region of interest" description="Disordered" evidence="1">
    <location>
        <begin position="280"/>
        <end position="305"/>
    </location>
</feature>
<dbReference type="Proteomes" id="UP000326757">
    <property type="component" value="Unassembled WGS sequence"/>
</dbReference>
<evidence type="ECO:0000313" key="2">
    <source>
        <dbReference type="EMBL" id="KAB8290485.1"/>
    </source>
</evidence>
<dbReference type="OrthoDB" id="3539198at2759"/>
<comment type="caution">
    <text evidence="2">The sequence shown here is derived from an EMBL/GenBank/DDBJ whole genome shotgun (WGS) entry which is preliminary data.</text>
</comment>
<keyword evidence="3" id="KW-1185">Reference proteome</keyword>
<feature type="region of interest" description="Disordered" evidence="1">
    <location>
        <begin position="176"/>
        <end position="210"/>
    </location>
</feature>
<proteinExistence type="predicted"/>
<organism evidence="2 3">
    <name type="scientific">Monilinia laxa</name>
    <name type="common">Brown rot fungus</name>
    <name type="synonym">Sclerotinia laxa</name>
    <dbReference type="NCBI Taxonomy" id="61186"/>
    <lineage>
        <taxon>Eukaryota</taxon>
        <taxon>Fungi</taxon>
        <taxon>Dikarya</taxon>
        <taxon>Ascomycota</taxon>
        <taxon>Pezizomycotina</taxon>
        <taxon>Leotiomycetes</taxon>
        <taxon>Helotiales</taxon>
        <taxon>Sclerotiniaceae</taxon>
        <taxon>Monilinia</taxon>
    </lineage>
</organism>
<dbReference type="AlphaFoldDB" id="A0A5N6JR70"/>
<evidence type="ECO:0000256" key="1">
    <source>
        <dbReference type="SAM" id="MobiDB-lite"/>
    </source>
</evidence>
<dbReference type="EMBL" id="VIGI01000017">
    <property type="protein sequence ID" value="KAB8290485.1"/>
    <property type="molecule type" value="Genomic_DNA"/>
</dbReference>
<evidence type="ECO:0000313" key="3">
    <source>
        <dbReference type="Proteomes" id="UP000326757"/>
    </source>
</evidence>
<feature type="compositionally biased region" description="Polar residues" evidence="1">
    <location>
        <begin position="176"/>
        <end position="185"/>
    </location>
</feature>
<name>A0A5N6JR70_MONLA</name>